<keyword evidence="1" id="KW-0812">Transmembrane</keyword>
<dbReference type="EMBL" id="LBHU01000001">
    <property type="protein sequence ID" value="KLI64952.1"/>
    <property type="molecule type" value="Genomic_DNA"/>
</dbReference>
<keyword evidence="4" id="KW-1185">Reference proteome</keyword>
<evidence type="ECO:0000259" key="2">
    <source>
        <dbReference type="Pfam" id="PF09335"/>
    </source>
</evidence>
<dbReference type="RefSeq" id="WP_047092821.1">
    <property type="nucleotide sequence ID" value="NZ_LBHU01000001.1"/>
</dbReference>
<evidence type="ECO:0000256" key="1">
    <source>
        <dbReference type="SAM" id="Phobius"/>
    </source>
</evidence>
<organism evidence="3 4">
    <name type="scientific">Aurantiacibacter marinus</name>
    <dbReference type="NCBI Taxonomy" id="874156"/>
    <lineage>
        <taxon>Bacteria</taxon>
        <taxon>Pseudomonadati</taxon>
        <taxon>Pseudomonadota</taxon>
        <taxon>Alphaproteobacteria</taxon>
        <taxon>Sphingomonadales</taxon>
        <taxon>Erythrobacteraceae</taxon>
        <taxon>Aurantiacibacter</taxon>
    </lineage>
</organism>
<keyword evidence="1" id="KW-1133">Transmembrane helix</keyword>
<dbReference type="STRING" id="874156.GCA_001021555_00167"/>
<evidence type="ECO:0000313" key="4">
    <source>
        <dbReference type="Proteomes" id="UP000053455"/>
    </source>
</evidence>
<dbReference type="OrthoDB" id="7407683at2"/>
<sequence length="161" mass="16341">MDSVIAQWLPLGLVEAVAAMPFGSVAVSALIALTTASIMAFSIPGALTPTAFLSGLLLGFGGILVVALGAVIGSHILFLASRRWFAAGMRRRFGTQLDEVGGHLERRGPIYVAGARLAGVPHVLIAAGCAATPITGRTFAFATLLGLLPAITLAVSAGSAF</sequence>
<name>A0A0H0XSM9_9SPHN</name>
<protein>
    <recommendedName>
        <fullName evidence="2">VTT domain-containing protein</fullName>
    </recommendedName>
</protein>
<reference evidence="3 4" key="1">
    <citation type="submission" date="2015-04" db="EMBL/GenBank/DDBJ databases">
        <title>The draft genome sequence of Erythrobacter marinus HWDM-33.</title>
        <authorList>
            <person name="Zhuang L."/>
            <person name="Liu Y."/>
            <person name="Shao Z."/>
        </authorList>
    </citation>
    <scope>NUCLEOTIDE SEQUENCE [LARGE SCALE GENOMIC DNA]</scope>
    <source>
        <strain evidence="3 4">HWDM-33</strain>
    </source>
</reference>
<dbReference type="InterPro" id="IPR032816">
    <property type="entry name" value="VTT_dom"/>
</dbReference>
<keyword evidence="1" id="KW-0472">Membrane</keyword>
<dbReference type="PATRIC" id="fig|874156.12.peg.1148"/>
<feature type="transmembrane region" description="Helical" evidence="1">
    <location>
        <begin position="56"/>
        <end position="80"/>
    </location>
</feature>
<dbReference type="Pfam" id="PF09335">
    <property type="entry name" value="VTT_dom"/>
    <property type="match status" value="1"/>
</dbReference>
<feature type="transmembrane region" description="Helical" evidence="1">
    <location>
        <begin position="139"/>
        <end position="160"/>
    </location>
</feature>
<accession>A0A0H0XSM9</accession>
<feature type="domain" description="VTT" evidence="2">
    <location>
        <begin position="49"/>
        <end position="159"/>
    </location>
</feature>
<gene>
    <name evidence="3" type="ORF">AAV99_05535</name>
</gene>
<dbReference type="AlphaFoldDB" id="A0A0H0XSM9"/>
<dbReference type="Proteomes" id="UP000053455">
    <property type="component" value="Unassembled WGS sequence"/>
</dbReference>
<evidence type="ECO:0000313" key="3">
    <source>
        <dbReference type="EMBL" id="KLI64952.1"/>
    </source>
</evidence>
<proteinExistence type="predicted"/>
<comment type="caution">
    <text evidence="3">The sequence shown here is derived from an EMBL/GenBank/DDBJ whole genome shotgun (WGS) entry which is preliminary data.</text>
</comment>